<keyword evidence="1" id="KW-1133">Transmembrane helix</keyword>
<proteinExistence type="predicted"/>
<dbReference type="EMBL" id="SIRE01000006">
    <property type="protein sequence ID" value="TBL79807.1"/>
    <property type="molecule type" value="Genomic_DNA"/>
</dbReference>
<gene>
    <name evidence="2" type="ORF">EYB31_09385</name>
</gene>
<dbReference type="AlphaFoldDB" id="A0A4Q9DSE6"/>
<feature type="transmembrane region" description="Helical" evidence="1">
    <location>
        <begin position="45"/>
        <end position="62"/>
    </location>
</feature>
<evidence type="ECO:0000256" key="1">
    <source>
        <dbReference type="SAM" id="Phobius"/>
    </source>
</evidence>
<keyword evidence="1" id="KW-0472">Membrane</keyword>
<comment type="caution">
    <text evidence="2">The sequence shown here is derived from an EMBL/GenBank/DDBJ whole genome shotgun (WGS) entry which is preliminary data.</text>
</comment>
<dbReference type="Pfam" id="PF04070">
    <property type="entry name" value="DUF378"/>
    <property type="match status" value="1"/>
</dbReference>
<reference evidence="2 3" key="1">
    <citation type="submission" date="2019-02" db="EMBL/GenBank/DDBJ databases">
        <title>Paenibacillus sp. nov., isolated from surface-sterilized tissue of Thalictrum simplex L.</title>
        <authorList>
            <person name="Tuo L."/>
        </authorList>
    </citation>
    <scope>NUCLEOTIDE SEQUENCE [LARGE SCALE GENOMIC DNA]</scope>
    <source>
        <strain evidence="2 3">N2SHLJ1</strain>
    </source>
</reference>
<accession>A0A4Q9DSE6</accession>
<dbReference type="Proteomes" id="UP000293142">
    <property type="component" value="Unassembled WGS sequence"/>
</dbReference>
<sequence>MSYLILTLVIIGSVNWLLVGMFEWDLVAAIFGGDSVRNSAVLSRVIYSVVGLAGLYCIKFFFREDEKARQ</sequence>
<protein>
    <submittedName>
        <fullName evidence="2">DUF378 domain-containing protein</fullName>
    </submittedName>
</protein>
<dbReference type="InterPro" id="IPR007211">
    <property type="entry name" value="DUF378"/>
</dbReference>
<keyword evidence="3" id="KW-1185">Reference proteome</keyword>
<dbReference type="PANTHER" id="PTHR37304">
    <property type="entry name" value="MEMBRANE PROTEIN-RELATED"/>
    <property type="match status" value="1"/>
</dbReference>
<dbReference type="PANTHER" id="PTHR37304:SF1">
    <property type="entry name" value="MEMBRANE PROTEIN"/>
    <property type="match status" value="1"/>
</dbReference>
<dbReference type="OrthoDB" id="9812136at2"/>
<evidence type="ECO:0000313" key="3">
    <source>
        <dbReference type="Proteomes" id="UP000293142"/>
    </source>
</evidence>
<dbReference type="RefSeq" id="WP_131013052.1">
    <property type="nucleotide sequence ID" value="NZ_SIRE01000006.1"/>
</dbReference>
<organism evidence="2 3">
    <name type="scientific">Paenibacillus thalictri</name>
    <dbReference type="NCBI Taxonomy" id="2527873"/>
    <lineage>
        <taxon>Bacteria</taxon>
        <taxon>Bacillati</taxon>
        <taxon>Bacillota</taxon>
        <taxon>Bacilli</taxon>
        <taxon>Bacillales</taxon>
        <taxon>Paenibacillaceae</taxon>
        <taxon>Paenibacillus</taxon>
    </lineage>
</organism>
<name>A0A4Q9DSE6_9BACL</name>
<keyword evidence="1" id="KW-0812">Transmembrane</keyword>
<evidence type="ECO:0000313" key="2">
    <source>
        <dbReference type="EMBL" id="TBL79807.1"/>
    </source>
</evidence>